<keyword evidence="1" id="KW-0472">Membrane</keyword>
<comment type="caution">
    <text evidence="2">The sequence shown here is derived from an EMBL/GenBank/DDBJ whole genome shotgun (WGS) entry which is preliminary data.</text>
</comment>
<evidence type="ECO:0000313" key="2">
    <source>
        <dbReference type="EMBL" id="KGP70781.1"/>
    </source>
</evidence>
<proteinExistence type="predicted"/>
<evidence type="ECO:0008006" key="4">
    <source>
        <dbReference type="Google" id="ProtNLM"/>
    </source>
</evidence>
<keyword evidence="1" id="KW-1133">Transmembrane helix</keyword>
<evidence type="ECO:0000313" key="3">
    <source>
        <dbReference type="Proteomes" id="UP000030147"/>
    </source>
</evidence>
<feature type="transmembrane region" description="Helical" evidence="1">
    <location>
        <begin position="35"/>
        <end position="51"/>
    </location>
</feature>
<name>A0A0A2T9N3_9BACI</name>
<protein>
    <recommendedName>
        <fullName evidence="4">Permease</fullName>
    </recommendedName>
</protein>
<feature type="transmembrane region" description="Helical" evidence="1">
    <location>
        <begin position="12"/>
        <end position="29"/>
    </location>
</feature>
<keyword evidence="1" id="KW-0812">Transmembrane</keyword>
<sequence length="59" mass="7593">MIKYYFTDKKYWILMPPFLLASLMLFLFLPENLMFYGLIPLPIFWFTYHWWRRKEEHKQ</sequence>
<keyword evidence="3" id="KW-1185">Reference proteome</keyword>
<dbReference type="Proteomes" id="UP000030147">
    <property type="component" value="Unassembled WGS sequence"/>
</dbReference>
<evidence type="ECO:0000256" key="1">
    <source>
        <dbReference type="SAM" id="Phobius"/>
    </source>
</evidence>
<reference evidence="2 3" key="1">
    <citation type="journal article" date="2015" name="Stand. Genomic Sci.">
        <title>High quality draft genome sequence of the moderately halophilic bacterium Pontibacillus yanchengensis Y32(T) and comparison among Pontibacillus genomes.</title>
        <authorList>
            <person name="Huang J."/>
            <person name="Qiao Z.X."/>
            <person name="Tang J.W."/>
            <person name="Wang G."/>
        </authorList>
    </citation>
    <scope>NUCLEOTIDE SEQUENCE [LARGE SCALE GENOMIC DNA]</scope>
    <source>
        <strain evidence="2 3">Y32</strain>
    </source>
</reference>
<accession>A0A0A2T9N3</accession>
<organism evidence="2 3">
    <name type="scientific">Pontibacillus yanchengensis Y32</name>
    <dbReference type="NCBI Taxonomy" id="1385514"/>
    <lineage>
        <taxon>Bacteria</taxon>
        <taxon>Bacillati</taxon>
        <taxon>Bacillota</taxon>
        <taxon>Bacilli</taxon>
        <taxon>Bacillales</taxon>
        <taxon>Bacillaceae</taxon>
        <taxon>Pontibacillus</taxon>
    </lineage>
</organism>
<dbReference type="AlphaFoldDB" id="A0A0A2T9N3"/>
<gene>
    <name evidence="2" type="ORF">N782_16400</name>
</gene>
<dbReference type="EMBL" id="AVBF01000120">
    <property type="protein sequence ID" value="KGP70781.1"/>
    <property type="molecule type" value="Genomic_DNA"/>
</dbReference>